<feature type="transmembrane region" description="Helical" evidence="1">
    <location>
        <begin position="20"/>
        <end position="43"/>
    </location>
</feature>
<feature type="non-terminal residue" evidence="2">
    <location>
        <position position="1"/>
    </location>
</feature>
<keyword evidence="1" id="KW-0472">Membrane</keyword>
<dbReference type="AlphaFoldDB" id="E2AWQ4"/>
<feature type="transmembrane region" description="Helical" evidence="1">
    <location>
        <begin position="134"/>
        <end position="152"/>
    </location>
</feature>
<evidence type="ECO:0000313" key="2">
    <source>
        <dbReference type="EMBL" id="EFN62130.1"/>
    </source>
</evidence>
<dbReference type="Proteomes" id="UP000000311">
    <property type="component" value="Unassembled WGS sequence"/>
</dbReference>
<protein>
    <submittedName>
        <fullName evidence="2">Uncharacterized protein</fullName>
    </submittedName>
</protein>
<dbReference type="EMBL" id="GL443403">
    <property type="protein sequence ID" value="EFN62130.1"/>
    <property type="molecule type" value="Genomic_DNA"/>
</dbReference>
<reference evidence="2 3" key="1">
    <citation type="journal article" date="2010" name="Science">
        <title>Genomic comparison of the ants Camponotus floridanus and Harpegnathos saltator.</title>
        <authorList>
            <person name="Bonasio R."/>
            <person name="Zhang G."/>
            <person name="Ye C."/>
            <person name="Mutti N.S."/>
            <person name="Fang X."/>
            <person name="Qin N."/>
            <person name="Donahue G."/>
            <person name="Yang P."/>
            <person name="Li Q."/>
            <person name="Li C."/>
            <person name="Zhang P."/>
            <person name="Huang Z."/>
            <person name="Berger S.L."/>
            <person name="Reinberg D."/>
            <person name="Wang J."/>
            <person name="Liebig J."/>
        </authorList>
    </citation>
    <scope>NUCLEOTIDE SEQUENCE [LARGE SCALE GENOMIC DNA]</scope>
    <source>
        <strain evidence="3">C129</strain>
    </source>
</reference>
<organism evidence="3">
    <name type="scientific">Camponotus floridanus</name>
    <name type="common">Florida carpenter ant</name>
    <dbReference type="NCBI Taxonomy" id="104421"/>
    <lineage>
        <taxon>Eukaryota</taxon>
        <taxon>Metazoa</taxon>
        <taxon>Ecdysozoa</taxon>
        <taxon>Arthropoda</taxon>
        <taxon>Hexapoda</taxon>
        <taxon>Insecta</taxon>
        <taxon>Pterygota</taxon>
        <taxon>Neoptera</taxon>
        <taxon>Endopterygota</taxon>
        <taxon>Hymenoptera</taxon>
        <taxon>Apocrita</taxon>
        <taxon>Aculeata</taxon>
        <taxon>Formicoidea</taxon>
        <taxon>Formicidae</taxon>
        <taxon>Formicinae</taxon>
        <taxon>Camponotus</taxon>
    </lineage>
</organism>
<dbReference type="STRING" id="104421.E2AWQ4"/>
<sequence length="196" mass="22785">NLLSGNLLPMTVNSSFPIFWKIYSVFVWLLELVYMGTAIFGCFYVSKEKALNDGLLSLIVTVEGIFMVTRIHAQRRLVQQLIRKLNDLLRVEDRTMKRIVMTNLKPMEIPFRLYLVGALISNMYVFFKKVSVDIYMTYLLALITAQYQYIALKLVSIFRDGGHLQYNNGGAQENQPTIDFFMEKEIRTLCRHHNSV</sequence>
<accession>E2AWQ4</accession>
<dbReference type="OrthoDB" id="7547135at2759"/>
<gene>
    <name evidence="2" type="ORF">EAG_05762</name>
</gene>
<dbReference type="InParanoid" id="E2AWQ4"/>
<name>E2AWQ4_CAMFO</name>
<keyword evidence="1" id="KW-0812">Transmembrane</keyword>
<proteinExistence type="predicted"/>
<evidence type="ECO:0000313" key="3">
    <source>
        <dbReference type="Proteomes" id="UP000000311"/>
    </source>
</evidence>
<keyword evidence="3" id="KW-1185">Reference proteome</keyword>
<keyword evidence="1" id="KW-1133">Transmembrane helix</keyword>
<feature type="transmembrane region" description="Helical" evidence="1">
    <location>
        <begin position="109"/>
        <end position="127"/>
    </location>
</feature>
<feature type="non-terminal residue" evidence="2">
    <location>
        <position position="196"/>
    </location>
</feature>
<evidence type="ECO:0000256" key="1">
    <source>
        <dbReference type="SAM" id="Phobius"/>
    </source>
</evidence>